<evidence type="ECO:0000256" key="4">
    <source>
        <dbReference type="HAMAP-Rule" id="MF_00996"/>
    </source>
</evidence>
<comment type="pathway">
    <text evidence="1 4">Quinol/quinone metabolism; menaquinone biosynthesis.</text>
</comment>
<protein>
    <recommendedName>
        <fullName evidence="4">1,4-dihydroxy-6-naphtoate synthase</fullName>
        <ecNumber evidence="4">4.1.99.29</ecNumber>
    </recommendedName>
    <alternativeName>
        <fullName evidence="4">Menaquinone biosynthetic enzyme MqnD</fullName>
    </alternativeName>
</protein>
<feature type="active site" description="Proton acceptor" evidence="4">
    <location>
        <position position="145"/>
    </location>
</feature>
<dbReference type="PANTHER" id="PTHR37167">
    <property type="entry name" value="1,4-DIHYDROXY-6-NAPHTOATE SYNTHASE"/>
    <property type="match status" value="1"/>
</dbReference>
<evidence type="ECO:0000256" key="3">
    <source>
        <dbReference type="ARBA" id="ARBA00023239"/>
    </source>
</evidence>
<dbReference type="Gene3D" id="3.40.190.10">
    <property type="entry name" value="Periplasmic binding protein-like II"/>
    <property type="match status" value="2"/>
</dbReference>
<dbReference type="RefSeq" id="WP_112057180.1">
    <property type="nucleotide sequence ID" value="NZ_JAMOKW010000005.1"/>
</dbReference>
<reference evidence="5" key="1">
    <citation type="submission" date="2022-06" db="EMBL/GenBank/DDBJ databases">
        <title>Helicobacter colisuis sp. nov.</title>
        <authorList>
            <person name="Papic B."/>
            <person name="Gruntar I."/>
        </authorList>
    </citation>
    <scope>NUCLEOTIDE SEQUENCE</scope>
    <source>
        <strain evidence="5">11154-15</strain>
    </source>
</reference>
<dbReference type="HAMAP" id="MF_00996">
    <property type="entry name" value="MqnD"/>
    <property type="match status" value="1"/>
</dbReference>
<comment type="catalytic activity">
    <reaction evidence="4">
        <text>cyclic dehypoxanthinylfutalosinate = 1,4-dihydroxy-6-naphthoate + dihydroxyacetone</text>
        <dbReference type="Rhea" id="RHEA:33087"/>
        <dbReference type="ChEBI" id="CHEBI:16016"/>
        <dbReference type="ChEBI" id="CHEBI:64254"/>
        <dbReference type="ChEBI" id="CHEBI:64270"/>
        <dbReference type="EC" id="4.1.99.29"/>
    </reaction>
</comment>
<dbReference type="InterPro" id="IPR003773">
    <property type="entry name" value="Menaquinone_biosynth"/>
</dbReference>
<comment type="caution">
    <text evidence="5">The sequence shown here is derived from an EMBL/GenBank/DDBJ whole genome shotgun (WGS) entry which is preliminary data.</text>
</comment>
<keyword evidence="6" id="KW-1185">Reference proteome</keyword>
<dbReference type="InterPro" id="IPR030869">
    <property type="entry name" value="MqnD"/>
</dbReference>
<dbReference type="Proteomes" id="UP001057522">
    <property type="component" value="Unassembled WGS sequence"/>
</dbReference>
<comment type="similarity">
    <text evidence="4">Belongs to the MqnA/MqnD family. MqnD subfamily.</text>
</comment>
<dbReference type="EC" id="4.1.99.29" evidence="4"/>
<dbReference type="Pfam" id="PF02621">
    <property type="entry name" value="VitK2_biosynth"/>
    <property type="match status" value="1"/>
</dbReference>
<name>A0ABT0TUR8_9HELI</name>
<gene>
    <name evidence="4" type="primary">mqnD</name>
    <name evidence="5" type="ORF">NCR95_05355</name>
</gene>
<comment type="function">
    <text evidence="4">Catalyzes the conversion of cyclic dehypoxanthine futalosine (cyclic DHFL) into 1,4-dihydroxy-6-naphthoate, a step in the biosynthesis of menaquinone (MK, vitamin K2).</text>
</comment>
<sequence>MRTIQIGHSPDADDLFMYYAIAFGWVGNTIAFENQALDIQTLNEMALEGVLDISAISFGVYPFLAQEQALLRTGVSFGEGYGPKLIKKKGKTLKKNFKVALSGKHTTNAMIFKIAYPHARIYYKNFLEIEKAVLEDEVDAGVLIHESILQYDSNLEVECEIWDIWSDLNCQNLPLPLGGMCIRRSLPLSIAIECEEILTQAVRVALKNKSLLSKMLLERNLVRVDSKKLEHYLNLYANEDSISLSNKQLEAINMLFKLGFDNKLCPQILDVNDCLIPREYKDFRNQ</sequence>
<dbReference type="PANTHER" id="PTHR37167:SF1">
    <property type="entry name" value="1,4-DIHYDROXY-6-NAPHTOATE SYNTHASE"/>
    <property type="match status" value="1"/>
</dbReference>
<evidence type="ECO:0000256" key="2">
    <source>
        <dbReference type="ARBA" id="ARBA00022428"/>
    </source>
</evidence>
<accession>A0ABT0TUR8</accession>
<evidence type="ECO:0000313" key="6">
    <source>
        <dbReference type="Proteomes" id="UP001057522"/>
    </source>
</evidence>
<dbReference type="GO" id="GO:0016829">
    <property type="term" value="F:lyase activity"/>
    <property type="evidence" value="ECO:0007669"/>
    <property type="project" value="UniProtKB-KW"/>
</dbReference>
<proteinExistence type="inferred from homology"/>
<keyword evidence="2 4" id="KW-0474">Menaquinone biosynthesis</keyword>
<organism evidence="5 6">
    <name type="scientific">Helicobacter colisuis</name>
    <dbReference type="NCBI Taxonomy" id="2949739"/>
    <lineage>
        <taxon>Bacteria</taxon>
        <taxon>Pseudomonadati</taxon>
        <taxon>Campylobacterota</taxon>
        <taxon>Epsilonproteobacteria</taxon>
        <taxon>Campylobacterales</taxon>
        <taxon>Helicobacteraceae</taxon>
        <taxon>Helicobacter</taxon>
    </lineage>
</organism>
<comment type="caution">
    <text evidence="4">Lacks conserved residue(s) required for the propagation of feature annotation.</text>
</comment>
<evidence type="ECO:0000256" key="1">
    <source>
        <dbReference type="ARBA" id="ARBA00004863"/>
    </source>
</evidence>
<dbReference type="SUPFAM" id="SSF53850">
    <property type="entry name" value="Periplasmic binding protein-like II"/>
    <property type="match status" value="1"/>
</dbReference>
<keyword evidence="3 4" id="KW-0456">Lyase</keyword>
<evidence type="ECO:0000313" key="5">
    <source>
        <dbReference type="EMBL" id="MCL9819594.1"/>
    </source>
</evidence>
<dbReference type="EMBL" id="JAMOKX010000004">
    <property type="protein sequence ID" value="MCL9819594.1"/>
    <property type="molecule type" value="Genomic_DNA"/>
</dbReference>